<feature type="transmembrane region" description="Helical" evidence="6">
    <location>
        <begin position="89"/>
        <end position="107"/>
    </location>
</feature>
<dbReference type="AlphaFoldDB" id="A0A074X1Q1"/>
<dbReference type="HOGENOM" id="CLU_001788_0_1_1"/>
<feature type="region of interest" description="Disordered" evidence="5">
    <location>
        <begin position="441"/>
        <end position="461"/>
    </location>
</feature>
<feature type="transmembrane region" description="Helical" evidence="6">
    <location>
        <begin position="119"/>
        <end position="141"/>
    </location>
</feature>
<dbReference type="Proteomes" id="UP000027730">
    <property type="component" value="Unassembled WGS sequence"/>
</dbReference>
<dbReference type="PANTHER" id="PTHR37994">
    <property type="entry name" value="ARAE_2_N DOMAIN-CONTAINING PROTEIN-RELATED"/>
    <property type="match status" value="1"/>
</dbReference>
<evidence type="ECO:0000259" key="8">
    <source>
        <dbReference type="Pfam" id="PF10337"/>
    </source>
</evidence>
<feature type="compositionally biased region" description="Basic and acidic residues" evidence="5">
    <location>
        <begin position="1065"/>
        <end position="1077"/>
    </location>
</feature>
<feature type="region of interest" description="Disordered" evidence="5">
    <location>
        <begin position="1"/>
        <end position="43"/>
    </location>
</feature>
<evidence type="ECO:0000256" key="1">
    <source>
        <dbReference type="ARBA" id="ARBA00004141"/>
    </source>
</evidence>
<dbReference type="InterPro" id="IPR018823">
    <property type="entry name" value="ArAE_2_N"/>
</dbReference>
<keyword evidence="11" id="KW-1185">Reference proteome</keyword>
<protein>
    <recommendedName>
        <fullName evidence="12">ER transporter 6TM N-terminal domain-containing protein</fullName>
    </recommendedName>
</protein>
<feature type="compositionally biased region" description="Low complexity" evidence="5">
    <location>
        <begin position="1"/>
        <end position="19"/>
    </location>
</feature>
<evidence type="ECO:0000259" key="9">
    <source>
        <dbReference type="Pfam" id="PF13515"/>
    </source>
</evidence>
<dbReference type="PANTHER" id="PTHR37994:SF4">
    <property type="entry name" value="ER TRANSPORTER 6TM N-TERMINAL DOMAIN-CONTAINING PROTEIN-RELATED"/>
    <property type="match status" value="1"/>
</dbReference>
<dbReference type="OrthoDB" id="2274698at2759"/>
<feature type="domain" description="Integral membrane bound transporter" evidence="9">
    <location>
        <begin position="658"/>
        <end position="806"/>
    </location>
</feature>
<dbReference type="GO" id="GO:0016020">
    <property type="term" value="C:membrane"/>
    <property type="evidence" value="ECO:0007669"/>
    <property type="project" value="UniProtKB-SubCell"/>
</dbReference>
<sequence>MSDPSPSSQTPPTTDAPSQNGSSEKHHDDGAAGDRVNSEKPKKLSLKERAGKLWAKTQLDVTTMKIMAKGALAPTISLAAYQATNFAEIYTTLGYLVGVVSILSFAIMPRAKFLQTWFLNMLATCFASCIALLAIYCAVQARLHTEKAVRTGGPGTSGTPSPGAATSTYNSSAAAVSGIWLFFEIWIINTMRARNPQLMIPGIIATIFANVSMVYAPQFASMTTGISFVKRLLESFFTGFAIGGAVSLFIFPITMRGIVFKEFTGYIMLLRKMTKANLTYLQSLEEGDMFFGRSDTNIPEKPKRTSEAQAIKDTLAGLAALHGKLSIDLSFAKREVAIGRLGPDDLQEIFKQLRGLMLPIIGLSSVIDVFERIAEDKNWNHPAPAKPVEELDDPNERSRMEAVADWHAIFKTMREPFARIVGDIDEGFEHVLITLQLIKPPKREADPESEGDRPHPGDRNFQSYHFKRVDDYHRQKRKLLRRWCELRGFVLPDNFFENAQDASFTAPEWYHSVKNNDERQTYRARLFIVLYVDYLLDSIARTVHEFVKYADAKVESGKLGRKRLIVPGVKRLRKWIKSAYSRKQDAYNDEQHGMNEDGNHASNVYLGDAYNKRKDPEHLPPSNAWEKFGDRVRGIAHFLRSPASTFGFRAACATMCLAIVAYLHDTQTFYVRQRLFWAQIMVGLSMSPSAGQSLFSFVLRLTGTFLAMVTSFIIWYIVDGHTAGVLVFFWFFVAWGFFIVLKYPRFIQVGMIYSVTNTLIIGYELQVRKIGVQLSETNGQAYYPIYELAPYRLATVAAGIFVAWVWTVIPYPISEHSELRRNLGSSLYLLANYYSVVVETVKFRVRGDFHNLDSFDDGHNPAKKLEKIRQTVFSKSVLVLQGLRTHSDFIKFDVPIGGRFPRQNYDRIIARIQDILNFASLLSYASQTFSEMQNTEKDGSESQWLNDFRRLVKEADVTSKESTTLLSLLSASVASGQPLPPYLQHPEPYRLSAKLESLDSNILSVRHMAEPGFAAFAVMQISTKCIGDDLKALLADIKELVGELDFSFHVVSTRDASSSESQDTLIREDSQNRRKAD</sequence>
<evidence type="ECO:0000259" key="7">
    <source>
        <dbReference type="Pfam" id="PF10334"/>
    </source>
</evidence>
<feature type="transmembrane region" description="Helical" evidence="6">
    <location>
        <begin position="169"/>
        <end position="186"/>
    </location>
</feature>
<evidence type="ECO:0000313" key="11">
    <source>
        <dbReference type="Proteomes" id="UP000027730"/>
    </source>
</evidence>
<dbReference type="GeneID" id="25414757"/>
<accession>A0A074X1Q1</accession>
<gene>
    <name evidence="10" type="ORF">M436DRAFT_70374</name>
</gene>
<evidence type="ECO:0000256" key="6">
    <source>
        <dbReference type="SAM" id="Phobius"/>
    </source>
</evidence>
<dbReference type="InterPro" id="IPR018820">
    <property type="entry name" value="BRE4-related_DUF2421"/>
</dbReference>
<dbReference type="STRING" id="1043004.A0A074X1Q1"/>
<dbReference type="Pfam" id="PF13515">
    <property type="entry name" value="FUSC_2"/>
    <property type="match status" value="1"/>
</dbReference>
<evidence type="ECO:0000256" key="5">
    <source>
        <dbReference type="SAM" id="MobiDB-lite"/>
    </source>
</evidence>
<feature type="region of interest" description="Disordered" evidence="5">
    <location>
        <begin position="1057"/>
        <end position="1077"/>
    </location>
</feature>
<feature type="compositionally biased region" description="Basic and acidic residues" evidence="5">
    <location>
        <begin position="441"/>
        <end position="458"/>
    </location>
</feature>
<comment type="subcellular location">
    <subcellularLocation>
        <location evidence="1">Membrane</location>
        <topology evidence="1">Multi-pass membrane protein</topology>
    </subcellularLocation>
</comment>
<proteinExistence type="predicted"/>
<evidence type="ECO:0000256" key="2">
    <source>
        <dbReference type="ARBA" id="ARBA00022692"/>
    </source>
</evidence>
<keyword evidence="3 6" id="KW-1133">Transmembrane helix</keyword>
<feature type="domain" description="Putative ER transporter 6TM N-terminal" evidence="8">
    <location>
        <begin position="52"/>
        <end position="437"/>
    </location>
</feature>
<keyword evidence="2 6" id="KW-0812">Transmembrane</keyword>
<dbReference type="InterPro" id="IPR049453">
    <property type="entry name" value="Memb_transporter_dom"/>
</dbReference>
<feature type="transmembrane region" description="Helical" evidence="6">
    <location>
        <begin position="698"/>
        <end position="717"/>
    </location>
</feature>
<name>A0A074X1Q1_9PEZI</name>
<feature type="transmembrane region" description="Helical" evidence="6">
    <location>
        <begin position="198"/>
        <end position="216"/>
    </location>
</feature>
<feature type="transmembrane region" description="Helical" evidence="6">
    <location>
        <begin position="793"/>
        <end position="813"/>
    </location>
</feature>
<dbReference type="Pfam" id="PF10337">
    <property type="entry name" value="ArAE_2_N"/>
    <property type="match status" value="1"/>
</dbReference>
<dbReference type="Pfam" id="PF10334">
    <property type="entry name" value="BRE4"/>
    <property type="match status" value="1"/>
</dbReference>
<feature type="transmembrane region" description="Helical" evidence="6">
    <location>
        <begin position="236"/>
        <end position="259"/>
    </location>
</feature>
<evidence type="ECO:0000313" key="10">
    <source>
        <dbReference type="EMBL" id="KEQ75967.1"/>
    </source>
</evidence>
<dbReference type="EMBL" id="KL584704">
    <property type="protein sequence ID" value="KEQ75967.1"/>
    <property type="molecule type" value="Genomic_DNA"/>
</dbReference>
<evidence type="ECO:0008006" key="12">
    <source>
        <dbReference type="Google" id="ProtNLM"/>
    </source>
</evidence>
<feature type="transmembrane region" description="Helical" evidence="6">
    <location>
        <begin position="646"/>
        <end position="663"/>
    </location>
</feature>
<feature type="transmembrane region" description="Helical" evidence="6">
    <location>
        <begin position="723"/>
        <end position="741"/>
    </location>
</feature>
<reference evidence="10 11" key="1">
    <citation type="journal article" date="2014" name="BMC Genomics">
        <title>Genome sequencing of four Aureobasidium pullulans varieties: biotechnological potential, stress tolerance, and description of new species.</title>
        <authorList>
            <person name="Gostin Ar C."/>
            <person name="Ohm R.A."/>
            <person name="Kogej T."/>
            <person name="Sonjak S."/>
            <person name="Turk M."/>
            <person name="Zajc J."/>
            <person name="Zalar P."/>
            <person name="Grube M."/>
            <person name="Sun H."/>
            <person name="Han J."/>
            <person name="Sharma A."/>
            <person name="Chiniquy J."/>
            <person name="Ngan C.Y."/>
            <person name="Lipzen A."/>
            <person name="Barry K."/>
            <person name="Grigoriev I.V."/>
            <person name="Gunde-Cimerman N."/>
        </authorList>
    </citation>
    <scope>NUCLEOTIDE SEQUENCE [LARGE SCALE GENOMIC DNA]</scope>
    <source>
        <strain evidence="10 11">CBS 147.97</strain>
    </source>
</reference>
<evidence type="ECO:0000256" key="3">
    <source>
        <dbReference type="ARBA" id="ARBA00022989"/>
    </source>
</evidence>
<dbReference type="RefSeq" id="XP_013430386.1">
    <property type="nucleotide sequence ID" value="XM_013574932.1"/>
</dbReference>
<evidence type="ECO:0000256" key="4">
    <source>
        <dbReference type="ARBA" id="ARBA00023136"/>
    </source>
</evidence>
<feature type="compositionally biased region" description="Basic and acidic residues" evidence="5">
    <location>
        <begin position="23"/>
        <end position="43"/>
    </location>
</feature>
<feature type="domain" description="DUF2421" evidence="7">
    <location>
        <begin position="810"/>
        <end position="1043"/>
    </location>
</feature>
<organism evidence="10 11">
    <name type="scientific">Aureobasidium namibiae CBS 147.97</name>
    <dbReference type="NCBI Taxonomy" id="1043004"/>
    <lineage>
        <taxon>Eukaryota</taxon>
        <taxon>Fungi</taxon>
        <taxon>Dikarya</taxon>
        <taxon>Ascomycota</taxon>
        <taxon>Pezizomycotina</taxon>
        <taxon>Dothideomycetes</taxon>
        <taxon>Dothideomycetidae</taxon>
        <taxon>Dothideales</taxon>
        <taxon>Saccotheciaceae</taxon>
        <taxon>Aureobasidium</taxon>
    </lineage>
</organism>
<keyword evidence="4 6" id="KW-0472">Membrane</keyword>